<sequence length="274" mass="31132">MNNRPIGVFDSGVGGLTAIPHILRELPNERLIYFGDTARTPYGSKAKTTIKHFTKQIVDFLISNDVKMIVIACNTITSTCLDYLQELYPHIPFIGIIEPAAQKVAETSGEDNNIGIIATKVTTREKTYIESIHKYNHKLSLYDKSCPIFVPLIEEGIIDNDIMELSVKYYLDDFIKGNRIDTLVLGCTHYPLVRKTIKKIYPNLKIVNPSFEIIKSVKETLIEENLLADNPSYENTFYASDLSENFINMINSIFGEANVKIDFKNFDLDELDHK</sequence>
<evidence type="ECO:0000256" key="5">
    <source>
        <dbReference type="ARBA" id="ARBA00023235"/>
    </source>
</evidence>
<comment type="function">
    <text evidence="7">Provides the (R)-glutamate required for cell wall biosynthesis.</text>
</comment>
<dbReference type="NCBIfam" id="TIGR00067">
    <property type="entry name" value="glut_race"/>
    <property type="match status" value="1"/>
</dbReference>
<evidence type="ECO:0000256" key="1">
    <source>
        <dbReference type="ARBA" id="ARBA00001602"/>
    </source>
</evidence>
<feature type="active site" description="Proton donor/acceptor" evidence="7">
    <location>
        <position position="73"/>
    </location>
</feature>
<dbReference type="EMBL" id="NIBG01000013">
    <property type="protein sequence ID" value="PAB58635.1"/>
    <property type="molecule type" value="Genomic_DNA"/>
</dbReference>
<dbReference type="InterPro" id="IPR033134">
    <property type="entry name" value="Asp/Glu_racemase_AS_2"/>
</dbReference>
<dbReference type="GO" id="GO:0071555">
    <property type="term" value="P:cell wall organization"/>
    <property type="evidence" value="ECO:0007669"/>
    <property type="project" value="UniProtKB-KW"/>
</dbReference>
<keyword evidence="6 7" id="KW-0961">Cell wall biogenesis/degradation</keyword>
<dbReference type="Gene3D" id="3.40.50.1860">
    <property type="match status" value="2"/>
</dbReference>
<gene>
    <name evidence="7 8" type="primary">murI</name>
    <name evidence="8" type="ORF">CCE28_14225</name>
</gene>
<feature type="binding site" evidence="7">
    <location>
        <begin position="42"/>
        <end position="43"/>
    </location>
    <ligand>
        <name>substrate</name>
    </ligand>
</feature>
<evidence type="ECO:0000256" key="7">
    <source>
        <dbReference type="HAMAP-Rule" id="MF_00258"/>
    </source>
</evidence>
<dbReference type="HAMAP" id="MF_00258">
    <property type="entry name" value="Glu_racemase"/>
    <property type="match status" value="1"/>
</dbReference>
<feature type="binding site" evidence="7">
    <location>
        <begin position="10"/>
        <end position="11"/>
    </location>
    <ligand>
        <name>substrate</name>
    </ligand>
</feature>
<keyword evidence="9" id="KW-1185">Reference proteome</keyword>
<dbReference type="AlphaFoldDB" id="A0A267MIE0"/>
<dbReference type="GO" id="GO:0008881">
    <property type="term" value="F:glutamate racemase activity"/>
    <property type="evidence" value="ECO:0007669"/>
    <property type="project" value="UniProtKB-UniRule"/>
</dbReference>
<reference evidence="8 9" key="1">
    <citation type="submission" date="2017-06" db="EMBL/GenBank/DDBJ databases">
        <title>Draft genome sequence of anaerobic fermentative bacterium Anaeromicrobium sediminis DY2726D isolated from West Pacific Ocean sediments.</title>
        <authorList>
            <person name="Zeng X."/>
        </authorList>
    </citation>
    <scope>NUCLEOTIDE SEQUENCE [LARGE SCALE GENOMIC DNA]</scope>
    <source>
        <strain evidence="8 9">DY2726D</strain>
    </source>
</reference>
<keyword evidence="3 7" id="KW-0133">Cell shape</keyword>
<keyword evidence="4 7" id="KW-0573">Peptidoglycan synthesis</keyword>
<dbReference type="EC" id="5.1.1.3" evidence="2 7"/>
<dbReference type="RefSeq" id="WP_095134400.1">
    <property type="nucleotide sequence ID" value="NZ_NIBG01000013.1"/>
</dbReference>
<name>A0A267MIE0_9FIRM</name>
<dbReference type="InterPro" id="IPR004391">
    <property type="entry name" value="Glu_race"/>
</dbReference>
<evidence type="ECO:0000256" key="4">
    <source>
        <dbReference type="ARBA" id="ARBA00022984"/>
    </source>
</evidence>
<accession>A0A267MIE0</accession>
<comment type="catalytic activity">
    <reaction evidence="1 7">
        <text>L-glutamate = D-glutamate</text>
        <dbReference type="Rhea" id="RHEA:12813"/>
        <dbReference type="ChEBI" id="CHEBI:29985"/>
        <dbReference type="ChEBI" id="CHEBI:29986"/>
        <dbReference type="EC" id="5.1.1.3"/>
    </reaction>
</comment>
<dbReference type="InterPro" id="IPR001920">
    <property type="entry name" value="Asp/Glu_race"/>
</dbReference>
<protein>
    <recommendedName>
        <fullName evidence="2 7">Glutamate racemase</fullName>
        <ecNumber evidence="2 7">5.1.1.3</ecNumber>
    </recommendedName>
</protein>
<evidence type="ECO:0000313" key="8">
    <source>
        <dbReference type="EMBL" id="PAB58635.1"/>
    </source>
</evidence>
<dbReference type="InterPro" id="IPR015942">
    <property type="entry name" value="Asp/Glu/hydantoin_racemase"/>
</dbReference>
<dbReference type="PANTHER" id="PTHR21198">
    <property type="entry name" value="GLUTAMATE RACEMASE"/>
    <property type="match status" value="1"/>
</dbReference>
<dbReference type="Proteomes" id="UP000216024">
    <property type="component" value="Unassembled WGS sequence"/>
</dbReference>
<evidence type="ECO:0000256" key="6">
    <source>
        <dbReference type="ARBA" id="ARBA00023316"/>
    </source>
</evidence>
<proteinExistence type="inferred from homology"/>
<evidence type="ECO:0000256" key="3">
    <source>
        <dbReference type="ARBA" id="ARBA00022960"/>
    </source>
</evidence>
<dbReference type="FunFam" id="3.40.50.1860:FF:000001">
    <property type="entry name" value="Glutamate racemase"/>
    <property type="match status" value="1"/>
</dbReference>
<feature type="binding site" evidence="7">
    <location>
        <begin position="74"/>
        <end position="75"/>
    </location>
    <ligand>
        <name>substrate</name>
    </ligand>
</feature>
<dbReference type="OrthoDB" id="9801055at2"/>
<dbReference type="PANTHER" id="PTHR21198:SF2">
    <property type="entry name" value="GLUTAMATE RACEMASE"/>
    <property type="match status" value="1"/>
</dbReference>
<organism evidence="8 9">
    <name type="scientific">Anaeromicrobium sediminis</name>
    <dbReference type="NCBI Taxonomy" id="1478221"/>
    <lineage>
        <taxon>Bacteria</taxon>
        <taxon>Bacillati</taxon>
        <taxon>Bacillota</taxon>
        <taxon>Clostridia</taxon>
        <taxon>Peptostreptococcales</taxon>
        <taxon>Thermotaleaceae</taxon>
        <taxon>Anaeromicrobium</taxon>
    </lineage>
</organism>
<dbReference type="Pfam" id="PF01177">
    <property type="entry name" value="Asp_Glu_race"/>
    <property type="match status" value="1"/>
</dbReference>
<dbReference type="UniPathway" id="UPA00219"/>
<evidence type="ECO:0000256" key="2">
    <source>
        <dbReference type="ARBA" id="ARBA00013090"/>
    </source>
</evidence>
<comment type="similarity">
    <text evidence="7">Belongs to the aspartate/glutamate racemases family.</text>
</comment>
<evidence type="ECO:0000313" key="9">
    <source>
        <dbReference type="Proteomes" id="UP000216024"/>
    </source>
</evidence>
<feature type="binding site" evidence="7">
    <location>
        <begin position="188"/>
        <end position="189"/>
    </location>
    <ligand>
        <name>substrate</name>
    </ligand>
</feature>
<dbReference type="SUPFAM" id="SSF53681">
    <property type="entry name" value="Aspartate/glutamate racemase"/>
    <property type="match status" value="2"/>
</dbReference>
<dbReference type="GO" id="GO:0009252">
    <property type="term" value="P:peptidoglycan biosynthetic process"/>
    <property type="evidence" value="ECO:0007669"/>
    <property type="project" value="UniProtKB-UniRule"/>
</dbReference>
<dbReference type="PROSITE" id="PS00924">
    <property type="entry name" value="ASP_GLU_RACEMASE_2"/>
    <property type="match status" value="1"/>
</dbReference>
<comment type="caution">
    <text evidence="8">The sequence shown here is derived from an EMBL/GenBank/DDBJ whole genome shotgun (WGS) entry which is preliminary data.</text>
</comment>
<dbReference type="GO" id="GO:0008360">
    <property type="term" value="P:regulation of cell shape"/>
    <property type="evidence" value="ECO:0007669"/>
    <property type="project" value="UniProtKB-KW"/>
</dbReference>
<feature type="active site" description="Proton donor/acceptor" evidence="7">
    <location>
        <position position="187"/>
    </location>
</feature>
<comment type="pathway">
    <text evidence="7">Cell wall biogenesis; peptidoglycan biosynthesis.</text>
</comment>
<keyword evidence="5 7" id="KW-0413">Isomerase</keyword>